<dbReference type="Gene3D" id="3.40.50.1970">
    <property type="match status" value="1"/>
</dbReference>
<feature type="binding site" evidence="21">
    <location>
        <position position="464"/>
    </location>
    <ligand>
        <name>Zn(2+)</name>
        <dbReference type="ChEBI" id="CHEBI:29105"/>
    </ligand>
</feature>
<comment type="pathway">
    <text evidence="4 21">Metabolic intermediate biosynthesis; chorismate biosynthesis; chorismate from D-erythrose 4-phosphate and phosphoenolpyruvate: step 2/7.</text>
</comment>
<evidence type="ECO:0000256" key="10">
    <source>
        <dbReference type="ARBA" id="ARBA00022741"/>
    </source>
</evidence>
<feature type="binding site" evidence="20">
    <location>
        <position position="110"/>
    </location>
    <ligand>
        <name>substrate</name>
    </ligand>
</feature>
<evidence type="ECO:0000313" key="25">
    <source>
        <dbReference type="EMBL" id="TMJ01833.1"/>
    </source>
</evidence>
<dbReference type="Gene3D" id="3.40.50.300">
    <property type="entry name" value="P-loop containing nucleotide triphosphate hydrolases"/>
    <property type="match status" value="1"/>
</dbReference>
<name>A0A537L1I4_9BACT</name>
<dbReference type="HAMAP" id="MF_00110">
    <property type="entry name" value="DHQ_synthase"/>
    <property type="match status" value="1"/>
</dbReference>
<feature type="binding site" evidence="20">
    <location>
        <position position="88"/>
    </location>
    <ligand>
        <name>substrate</name>
    </ligand>
</feature>
<dbReference type="AlphaFoldDB" id="A0A537L1I4"/>
<dbReference type="Pfam" id="PF01761">
    <property type="entry name" value="DHQ_synthase"/>
    <property type="match status" value="1"/>
</dbReference>
<dbReference type="Gene3D" id="1.20.1090.10">
    <property type="entry name" value="Dehydroquinate synthase-like - alpha domain"/>
    <property type="match status" value="1"/>
</dbReference>
<feature type="binding site" evidence="21">
    <location>
        <begin position="329"/>
        <end position="330"/>
    </location>
    <ligand>
        <name>NAD(+)</name>
        <dbReference type="ChEBI" id="CHEBI:57540"/>
    </ligand>
</feature>
<dbReference type="FunFam" id="3.40.50.1970:FF:000007">
    <property type="entry name" value="Pentafunctional AROM polypeptide"/>
    <property type="match status" value="1"/>
</dbReference>
<dbReference type="GO" id="GO:0009073">
    <property type="term" value="P:aromatic amino acid family biosynthetic process"/>
    <property type="evidence" value="ECO:0007669"/>
    <property type="project" value="UniProtKB-KW"/>
</dbReference>
<comment type="caution">
    <text evidence="25">The sequence shown here is derived from an EMBL/GenBank/DDBJ whole genome shotgun (WGS) entry which is preliminary data.</text>
</comment>
<evidence type="ECO:0000256" key="14">
    <source>
        <dbReference type="ARBA" id="ARBA00023027"/>
    </source>
</evidence>
<comment type="subunit">
    <text evidence="20">Monomer.</text>
</comment>
<feature type="binding site" evidence="21">
    <location>
        <position position="351"/>
    </location>
    <ligand>
        <name>NAD(+)</name>
        <dbReference type="ChEBI" id="CHEBI:57540"/>
    </ligand>
</feature>
<comment type="subcellular location">
    <subcellularLocation>
        <location evidence="21">Cytoplasm</location>
    </subcellularLocation>
</comment>
<evidence type="ECO:0000256" key="16">
    <source>
        <dbReference type="ARBA" id="ARBA00023239"/>
    </source>
</evidence>
<dbReference type="PANTHER" id="PTHR43622:SF7">
    <property type="entry name" value="3-DEHYDROQUINATE SYNTHASE, CHLOROPLASTIC"/>
    <property type="match status" value="1"/>
</dbReference>
<evidence type="ECO:0000256" key="17">
    <source>
        <dbReference type="ARBA" id="ARBA00023268"/>
    </source>
</evidence>
<evidence type="ECO:0000256" key="15">
    <source>
        <dbReference type="ARBA" id="ARBA00023141"/>
    </source>
</evidence>
<evidence type="ECO:0000259" key="23">
    <source>
        <dbReference type="Pfam" id="PF01761"/>
    </source>
</evidence>
<dbReference type="Pfam" id="PF01202">
    <property type="entry name" value="SKI"/>
    <property type="match status" value="1"/>
</dbReference>
<dbReference type="GO" id="GO:0005737">
    <property type="term" value="C:cytoplasm"/>
    <property type="evidence" value="ECO:0007669"/>
    <property type="project" value="UniProtKB-SubCell"/>
</dbReference>
<dbReference type="InterPro" id="IPR027417">
    <property type="entry name" value="P-loop_NTPase"/>
</dbReference>
<dbReference type="InterPro" id="IPR031322">
    <property type="entry name" value="Shikimate/glucono_kinase"/>
</dbReference>
<keyword evidence="13 20" id="KW-0067">ATP-binding</keyword>
<feature type="binding site" evidence="21">
    <location>
        <position position="342"/>
    </location>
    <ligand>
        <name>NAD(+)</name>
        <dbReference type="ChEBI" id="CHEBI:57540"/>
    </ligand>
</feature>
<keyword evidence="14 21" id="KW-0520">NAD</keyword>
<dbReference type="GO" id="GO:0005524">
    <property type="term" value="F:ATP binding"/>
    <property type="evidence" value="ECO:0007669"/>
    <property type="project" value="UniProtKB-UniRule"/>
</dbReference>
<feature type="binding site" evidence="20">
    <location>
        <begin position="42"/>
        <end position="47"/>
    </location>
    <ligand>
        <name>ATP</name>
        <dbReference type="ChEBI" id="CHEBI:30616"/>
    </ligand>
</feature>
<feature type="domain" description="3-dehydroquinate synthase C-terminal" evidence="24">
    <location>
        <begin position="381"/>
        <end position="523"/>
    </location>
</feature>
<sequence>MATDGRSTHESSFQRSNAPTLQQPCRESWPSMRNVVLIGFMGTGKSEVGQLLARRLGWTFIDTDRRIETRQRATVAQIFARHGEEYFRRAEAGVVAEVASRRDAVVATGGGVVLRPENMMHLRRQGLIVSLTAPVDILVQRLGEAKTRPLLRGNVRESVVRLLDQRRPLYRDADLLVDVSDATPERVVEAIMALLRTRERTTISVRLADRTYPIHVGEGILPLLPADLREIEAGTKVAVVSHHALLRGPGAKLLAALRAGGYEGFPIAVPAGEASKSLTAAAHLYTRLARFRLDRYSPLIALGGGVIGDLAGFVAATYMRGIQLIHVPTTLLAMVDSSIGGKTGVNHARVKNLVGAFYQPALTVADVRMLATLPERELRSGLAEVIKTAVIGDAVLFEFLEQHLPAVLRRETAALVEVISRCAGFKARVVEVDERERSERRILNYGHTIGHAVEAAAGFRRLTHGEAIAIGMALEARVAQRLGVADAKMVDRQNTLLTRAGLPTKLGAVNRRAVWRAMALDKKIRDGVLRCPLPVGIGEVVREQEVPDTLLREVLAGGQNSRRLRA</sequence>
<dbReference type="PROSITE" id="PS01128">
    <property type="entry name" value="SHIKIMATE_KINASE"/>
    <property type="match status" value="1"/>
</dbReference>
<evidence type="ECO:0000256" key="8">
    <source>
        <dbReference type="ARBA" id="ARBA00022679"/>
    </source>
</evidence>
<dbReference type="CDD" id="cd00464">
    <property type="entry name" value="SK"/>
    <property type="match status" value="1"/>
</dbReference>
<dbReference type="GO" id="GO:0000287">
    <property type="term" value="F:magnesium ion binding"/>
    <property type="evidence" value="ECO:0007669"/>
    <property type="project" value="UniProtKB-UniRule"/>
</dbReference>
<evidence type="ECO:0000256" key="6">
    <source>
        <dbReference type="ARBA" id="ARBA00022490"/>
    </source>
</evidence>
<comment type="cofactor">
    <cofactor evidence="3">
        <name>Zn(2+)</name>
        <dbReference type="ChEBI" id="CHEBI:29105"/>
    </cofactor>
</comment>
<keyword evidence="10 21" id="KW-0547">Nucleotide-binding</keyword>
<keyword evidence="18 21" id="KW-0170">Cobalt</keyword>
<dbReference type="GO" id="GO:0004765">
    <property type="term" value="F:shikimate kinase activity"/>
    <property type="evidence" value="ECO:0007669"/>
    <property type="project" value="UniProtKB-UniRule"/>
</dbReference>
<dbReference type="NCBIfam" id="TIGR01357">
    <property type="entry name" value="aroB"/>
    <property type="match status" value="1"/>
</dbReference>
<dbReference type="HAMAP" id="MF_00109">
    <property type="entry name" value="Shikimate_kinase"/>
    <property type="match status" value="1"/>
</dbReference>
<comment type="caution">
    <text evidence="21">Lacks conserved residue(s) required for the propagation of feature annotation.</text>
</comment>
<evidence type="ECO:0000256" key="12">
    <source>
        <dbReference type="ARBA" id="ARBA00022833"/>
    </source>
</evidence>
<feature type="binding site" evidence="20">
    <location>
        <position position="166"/>
    </location>
    <ligand>
        <name>substrate</name>
    </ligand>
</feature>
<evidence type="ECO:0000256" key="1">
    <source>
        <dbReference type="ARBA" id="ARBA00001393"/>
    </source>
</evidence>
<feature type="region of interest" description="Disordered" evidence="22">
    <location>
        <begin position="1"/>
        <end position="25"/>
    </location>
</feature>
<keyword evidence="16 21" id="KW-0456">Lyase</keyword>
<dbReference type="InterPro" id="IPR023000">
    <property type="entry name" value="Shikimate_kinase_CS"/>
</dbReference>
<keyword evidence="8 20" id="KW-0808">Transferase</keyword>
<keyword evidence="9 21" id="KW-0479">Metal-binding</keyword>
<evidence type="ECO:0000256" key="4">
    <source>
        <dbReference type="ARBA" id="ARBA00004661"/>
    </source>
</evidence>
<keyword evidence="15 21" id="KW-0057">Aromatic amino acid biosynthesis</keyword>
<feature type="binding site" evidence="20">
    <location>
        <position position="46"/>
    </location>
    <ligand>
        <name>Mg(2+)</name>
        <dbReference type="ChEBI" id="CHEBI:18420"/>
    </ligand>
</feature>
<evidence type="ECO:0000256" key="18">
    <source>
        <dbReference type="ARBA" id="ARBA00023285"/>
    </source>
</evidence>
<protein>
    <recommendedName>
        <fullName evidence="20 21">Multifunctional fusion protein</fullName>
    </recommendedName>
    <domain>
        <recommendedName>
            <fullName evidence="20">Shikimate kinase</fullName>
            <shortName evidence="20">SK</shortName>
            <ecNumber evidence="20">2.7.1.71</ecNumber>
        </recommendedName>
    </domain>
    <domain>
        <recommendedName>
            <fullName evidence="21">3-dehydroquinate synthase</fullName>
            <shortName evidence="21">DHQS</shortName>
            <ecNumber evidence="21">4.2.3.4</ecNumber>
        </recommendedName>
    </domain>
</protein>
<evidence type="ECO:0000256" key="22">
    <source>
        <dbReference type="SAM" id="MobiDB-lite"/>
    </source>
</evidence>
<dbReference type="Proteomes" id="UP000319353">
    <property type="component" value="Unassembled WGS sequence"/>
</dbReference>
<keyword evidence="6 21" id="KW-0963">Cytoplasm</keyword>
<dbReference type="SUPFAM" id="SSF56796">
    <property type="entry name" value="Dehydroquinate synthase-like"/>
    <property type="match status" value="1"/>
</dbReference>
<dbReference type="CDD" id="cd08195">
    <property type="entry name" value="DHQS"/>
    <property type="match status" value="1"/>
</dbReference>
<comment type="similarity">
    <text evidence="21">Belongs to the sugar phosphate cyclases superfamily. Dehydroquinate synthase family.</text>
</comment>
<reference evidence="25 26" key="1">
    <citation type="journal article" date="2019" name="Nat. Microbiol.">
        <title>Mediterranean grassland soil C-N compound turnover is dependent on rainfall and depth, and is mediated by genomically divergent microorganisms.</title>
        <authorList>
            <person name="Diamond S."/>
            <person name="Andeer P.F."/>
            <person name="Li Z."/>
            <person name="Crits-Christoph A."/>
            <person name="Burstein D."/>
            <person name="Anantharaman K."/>
            <person name="Lane K.R."/>
            <person name="Thomas B.C."/>
            <person name="Pan C."/>
            <person name="Northen T.R."/>
            <person name="Banfield J.F."/>
        </authorList>
    </citation>
    <scope>NUCLEOTIDE SEQUENCE [LARGE SCALE GENOMIC DNA]</scope>
    <source>
        <strain evidence="25">NP_4</strain>
    </source>
</reference>
<dbReference type="PRINTS" id="PR01100">
    <property type="entry name" value="SHIKIMTKNASE"/>
</dbReference>
<dbReference type="InterPro" id="IPR000623">
    <property type="entry name" value="Shikimate_kinase/TSH1"/>
</dbReference>
<gene>
    <name evidence="21 25" type="primary">aroB</name>
    <name evidence="20" type="synonym">aroK</name>
    <name evidence="25" type="ORF">E6H01_07505</name>
</gene>
<feature type="compositionally biased region" description="Polar residues" evidence="22">
    <location>
        <begin position="10"/>
        <end position="25"/>
    </location>
</feature>
<dbReference type="EMBL" id="VBAL01000091">
    <property type="protein sequence ID" value="TMJ01833.1"/>
    <property type="molecule type" value="Genomic_DNA"/>
</dbReference>
<evidence type="ECO:0000256" key="21">
    <source>
        <dbReference type="HAMAP-Rule" id="MF_00110"/>
    </source>
</evidence>
<evidence type="ECO:0000256" key="7">
    <source>
        <dbReference type="ARBA" id="ARBA00022605"/>
    </source>
</evidence>
<comment type="cofactor">
    <cofactor evidence="21">
        <name>Co(2+)</name>
        <dbReference type="ChEBI" id="CHEBI:48828"/>
    </cofactor>
    <cofactor evidence="21">
        <name>Zn(2+)</name>
        <dbReference type="ChEBI" id="CHEBI:29105"/>
    </cofactor>
    <text evidence="21">Binds 1 divalent metal cation per subunit. Can use either Co(2+) or Zn(2+).</text>
</comment>
<dbReference type="InterPro" id="IPR016037">
    <property type="entry name" value="DHQ_synth_AroB"/>
</dbReference>
<evidence type="ECO:0000256" key="5">
    <source>
        <dbReference type="ARBA" id="ARBA00004842"/>
    </source>
</evidence>
<keyword evidence="12 21" id="KW-0862">Zinc</keyword>
<accession>A0A537L1I4</accession>
<dbReference type="PANTHER" id="PTHR43622">
    <property type="entry name" value="3-DEHYDROQUINATE SYNTHASE"/>
    <property type="match status" value="1"/>
</dbReference>
<dbReference type="InterPro" id="IPR030960">
    <property type="entry name" value="DHQS/DOIS_N"/>
</dbReference>
<comment type="function">
    <text evidence="21">Catalyzes the conversion of 3-deoxy-D-arabino-heptulosonate 7-phosphate (DAHP) to dehydroquinate (DHQ).</text>
</comment>
<evidence type="ECO:0000256" key="2">
    <source>
        <dbReference type="ARBA" id="ARBA00001911"/>
    </source>
</evidence>
<comment type="similarity">
    <text evidence="20">Belongs to the shikimate kinase family.</text>
</comment>
<evidence type="ECO:0000256" key="11">
    <source>
        <dbReference type="ARBA" id="ARBA00022777"/>
    </source>
</evidence>
<keyword evidence="20" id="KW-0460">Magnesium</keyword>
<dbReference type="GO" id="GO:0003856">
    <property type="term" value="F:3-dehydroquinate synthase activity"/>
    <property type="evidence" value="ECO:0007669"/>
    <property type="project" value="UniProtKB-UniRule"/>
</dbReference>
<evidence type="ECO:0000256" key="19">
    <source>
        <dbReference type="ARBA" id="ARBA00048567"/>
    </source>
</evidence>
<dbReference type="GO" id="GO:0008652">
    <property type="term" value="P:amino acid biosynthetic process"/>
    <property type="evidence" value="ECO:0007669"/>
    <property type="project" value="UniProtKB-KW"/>
</dbReference>
<comment type="pathway">
    <text evidence="5 20">Metabolic intermediate biosynthesis; chorismate biosynthesis; chorismate from D-erythrose 4-phosphate and phosphoenolpyruvate: step 5/7.</text>
</comment>
<dbReference type="GO" id="GO:0009423">
    <property type="term" value="P:chorismate biosynthetic process"/>
    <property type="evidence" value="ECO:0007669"/>
    <property type="project" value="UniProtKB-UniRule"/>
</dbReference>
<dbReference type="InterPro" id="IPR050071">
    <property type="entry name" value="Dehydroquinate_synthase"/>
</dbReference>
<comment type="catalytic activity">
    <reaction evidence="1 21">
        <text>7-phospho-2-dehydro-3-deoxy-D-arabino-heptonate = 3-dehydroquinate + phosphate</text>
        <dbReference type="Rhea" id="RHEA:21968"/>
        <dbReference type="ChEBI" id="CHEBI:32364"/>
        <dbReference type="ChEBI" id="CHEBI:43474"/>
        <dbReference type="ChEBI" id="CHEBI:58394"/>
        <dbReference type="EC" id="4.2.3.4"/>
    </reaction>
</comment>
<dbReference type="Pfam" id="PF24621">
    <property type="entry name" value="DHQS_C"/>
    <property type="match status" value="1"/>
</dbReference>
<proteinExistence type="inferred from homology"/>
<evidence type="ECO:0000256" key="20">
    <source>
        <dbReference type="HAMAP-Rule" id="MF_00109"/>
    </source>
</evidence>
<keyword evidence="17" id="KW-0511">Multifunctional enzyme</keyword>
<dbReference type="InterPro" id="IPR056179">
    <property type="entry name" value="DHQS_C"/>
</dbReference>
<dbReference type="EC" id="2.7.1.71" evidence="20"/>
<comment type="function">
    <text evidence="20">Catalyzes the specific phosphorylation of the 3-hydroxyl group of shikimic acid using ATP as a cosubstrate.</text>
</comment>
<dbReference type="EC" id="4.2.3.4" evidence="21"/>
<evidence type="ECO:0000256" key="9">
    <source>
        <dbReference type="ARBA" id="ARBA00022723"/>
    </source>
</evidence>
<comment type="catalytic activity">
    <reaction evidence="19 20">
        <text>shikimate + ATP = 3-phosphoshikimate + ADP + H(+)</text>
        <dbReference type="Rhea" id="RHEA:13121"/>
        <dbReference type="ChEBI" id="CHEBI:15378"/>
        <dbReference type="ChEBI" id="CHEBI:30616"/>
        <dbReference type="ChEBI" id="CHEBI:36208"/>
        <dbReference type="ChEBI" id="CHEBI:145989"/>
        <dbReference type="ChEBI" id="CHEBI:456216"/>
        <dbReference type="EC" id="2.7.1.71"/>
    </reaction>
</comment>
<evidence type="ECO:0000313" key="26">
    <source>
        <dbReference type="Proteomes" id="UP000319353"/>
    </source>
</evidence>
<evidence type="ECO:0000259" key="24">
    <source>
        <dbReference type="Pfam" id="PF24621"/>
    </source>
</evidence>
<dbReference type="UniPathway" id="UPA00053">
    <property type="reaction ID" value="UER00085"/>
</dbReference>
<keyword evidence="7 21" id="KW-0028">Amino-acid biosynthesis</keyword>
<feature type="binding site" evidence="21">
    <location>
        <position position="384"/>
    </location>
    <ligand>
        <name>Zn(2+)</name>
        <dbReference type="ChEBI" id="CHEBI:29105"/>
    </ligand>
</feature>
<organism evidence="25 26">
    <name type="scientific">Candidatus Segetimicrobium genomatis</name>
    <dbReference type="NCBI Taxonomy" id="2569760"/>
    <lineage>
        <taxon>Bacteria</taxon>
        <taxon>Bacillati</taxon>
        <taxon>Candidatus Sysuimicrobiota</taxon>
        <taxon>Candidatus Sysuimicrobiia</taxon>
        <taxon>Candidatus Sysuimicrobiales</taxon>
        <taxon>Candidatus Segetimicrobiaceae</taxon>
        <taxon>Candidatus Segetimicrobium</taxon>
    </lineage>
</organism>
<feature type="binding site" evidence="20">
    <location>
        <position position="148"/>
    </location>
    <ligand>
        <name>ATP</name>
        <dbReference type="ChEBI" id="CHEBI:30616"/>
    </ligand>
</feature>
<dbReference type="SUPFAM" id="SSF52540">
    <property type="entry name" value="P-loop containing nucleoside triphosphate hydrolases"/>
    <property type="match status" value="1"/>
</dbReference>
<evidence type="ECO:0000256" key="13">
    <source>
        <dbReference type="ARBA" id="ARBA00022840"/>
    </source>
</evidence>
<keyword evidence="11 20" id="KW-0418">Kinase</keyword>
<comment type="cofactor">
    <cofactor evidence="2 21">
        <name>NAD(+)</name>
        <dbReference type="ChEBI" id="CHEBI:57540"/>
    </cofactor>
</comment>
<feature type="binding site" evidence="21">
    <location>
        <position position="447"/>
    </location>
    <ligand>
        <name>Zn(2+)</name>
        <dbReference type="ChEBI" id="CHEBI:29105"/>
    </ligand>
</feature>
<evidence type="ECO:0000256" key="3">
    <source>
        <dbReference type="ARBA" id="ARBA00001947"/>
    </source>
</evidence>
<feature type="binding site" evidence="21">
    <location>
        <begin position="305"/>
        <end position="309"/>
    </location>
    <ligand>
        <name>NAD(+)</name>
        <dbReference type="ChEBI" id="CHEBI:57540"/>
    </ligand>
</feature>
<feature type="domain" description="3-dehydroquinate synthase N-terminal" evidence="23">
    <location>
        <begin position="267"/>
        <end position="379"/>
    </location>
</feature>
<feature type="binding site" evidence="20">
    <location>
        <position position="64"/>
    </location>
    <ligand>
        <name>substrate</name>
    </ligand>
</feature>
<comment type="cofactor">
    <cofactor evidence="20">
        <name>Mg(2+)</name>
        <dbReference type="ChEBI" id="CHEBI:18420"/>
    </cofactor>
    <text evidence="20">Binds 1 Mg(2+) ion per subunit.</text>
</comment>